<feature type="region of interest" description="Disordered" evidence="1">
    <location>
        <begin position="210"/>
        <end position="274"/>
    </location>
</feature>
<keyword evidence="3" id="KW-1185">Reference proteome</keyword>
<feature type="compositionally biased region" description="Basic and acidic residues" evidence="1">
    <location>
        <begin position="56"/>
        <end position="79"/>
    </location>
</feature>
<feature type="compositionally biased region" description="Low complexity" evidence="1">
    <location>
        <begin position="46"/>
        <end position="55"/>
    </location>
</feature>
<evidence type="ECO:0000313" key="2">
    <source>
        <dbReference type="EMBL" id="KAG5460098.1"/>
    </source>
</evidence>
<dbReference type="Proteomes" id="UP000673691">
    <property type="component" value="Unassembled WGS sequence"/>
</dbReference>
<evidence type="ECO:0000313" key="3">
    <source>
        <dbReference type="Proteomes" id="UP000673691"/>
    </source>
</evidence>
<reference evidence="2 3" key="1">
    <citation type="journal article" name="Sci. Rep.">
        <title>Genome-scale phylogenetic analyses confirm Olpidium as the closest living zoosporic fungus to the non-flagellated, terrestrial fungi.</title>
        <authorList>
            <person name="Chang Y."/>
            <person name="Rochon D."/>
            <person name="Sekimoto S."/>
            <person name="Wang Y."/>
            <person name="Chovatia M."/>
            <person name="Sandor L."/>
            <person name="Salamov A."/>
            <person name="Grigoriev I.V."/>
            <person name="Stajich J.E."/>
            <person name="Spatafora J.W."/>
        </authorList>
    </citation>
    <scope>NUCLEOTIDE SEQUENCE [LARGE SCALE GENOMIC DNA]</scope>
    <source>
        <strain evidence="2">S191</strain>
    </source>
</reference>
<protein>
    <submittedName>
        <fullName evidence="2">Uncharacterized protein</fullName>
    </submittedName>
</protein>
<feature type="compositionally biased region" description="Basic and acidic residues" evidence="1">
    <location>
        <begin position="35"/>
        <end position="45"/>
    </location>
</feature>
<dbReference type="AlphaFoldDB" id="A0A8H7ZW60"/>
<dbReference type="EMBL" id="JAEFCI010005779">
    <property type="protein sequence ID" value="KAG5460098.1"/>
    <property type="molecule type" value="Genomic_DNA"/>
</dbReference>
<sequence length="342" mass="36427">MLFPARLRKGMTVAVALSAILLGYGLGRLWEKRARRDGKGVRDVKSGGASSGSPDAARENKPDGRGSDRDSDERSRAGDAQEQGSPVTAPLELGDGNKTALELAATPAGNPPSEPQTASDVFGPKIWKQKTFGGVAIASWSRQWSEAVAPKELAFAFSSSTAVQVAELLKFPQRYRESEPSSTPVPPIIRRQVAKYAEGKFGNIAEPVSCVPNSNLRPRSNANKFQEKRSGAPPLGPDSKSAVVGGASAEDPSGRLEASAGKSAKKEEEIKRSSLAYRSFDNMRDALSFSLTATPVTASPVLSPRTECGRASPAFDAEMEDLISRLQNLDLNNEQTEEEPAG</sequence>
<accession>A0A8H7ZW60</accession>
<name>A0A8H7ZW60_9FUNG</name>
<proteinExistence type="predicted"/>
<evidence type="ECO:0000256" key="1">
    <source>
        <dbReference type="SAM" id="MobiDB-lite"/>
    </source>
</evidence>
<comment type="caution">
    <text evidence="2">The sequence shown here is derived from an EMBL/GenBank/DDBJ whole genome shotgun (WGS) entry which is preliminary data.</text>
</comment>
<organism evidence="2 3">
    <name type="scientific">Olpidium bornovanus</name>
    <dbReference type="NCBI Taxonomy" id="278681"/>
    <lineage>
        <taxon>Eukaryota</taxon>
        <taxon>Fungi</taxon>
        <taxon>Fungi incertae sedis</taxon>
        <taxon>Olpidiomycota</taxon>
        <taxon>Olpidiomycotina</taxon>
        <taxon>Olpidiomycetes</taxon>
        <taxon>Olpidiales</taxon>
        <taxon>Olpidiaceae</taxon>
        <taxon>Olpidium</taxon>
    </lineage>
</organism>
<feature type="compositionally biased region" description="Polar residues" evidence="1">
    <location>
        <begin position="211"/>
        <end position="224"/>
    </location>
</feature>
<gene>
    <name evidence="2" type="ORF">BJ554DRAFT_7897</name>
</gene>
<feature type="region of interest" description="Disordered" evidence="1">
    <location>
        <begin position="35"/>
        <end position="119"/>
    </location>
</feature>